<sequence length="209" mass="24312">MALIRSYYPTYTEEQLEKHKQGDFSSWFHLSHNGITKSILRMMHGILKTPYPKFSEMPSDEQEIWLKQFAQDFTWHRDFTNDVRKAFKKIAAKHYSYTLHEWKRKWIRGKMPKGANQEVFNGLIRYWGKPETISLSKKNSKNRKSNRGGLGIATQNAGATSASSRQRQLTVRDGVVPDNLTLMEDMNTNKETKQVQDGRAKMVLENVKA</sequence>
<dbReference type="EMBL" id="GL348714">
    <property type="protein sequence ID" value="EFH64692.1"/>
    <property type="molecule type" value="Genomic_DNA"/>
</dbReference>
<dbReference type="AlphaFoldDB" id="D7KSE7"/>
<evidence type="ECO:0000313" key="3">
    <source>
        <dbReference type="Proteomes" id="UP000008694"/>
    </source>
</evidence>
<organism evidence="3">
    <name type="scientific">Arabidopsis lyrata subsp. lyrata</name>
    <name type="common">Lyre-leaved rock-cress</name>
    <dbReference type="NCBI Taxonomy" id="81972"/>
    <lineage>
        <taxon>Eukaryota</taxon>
        <taxon>Viridiplantae</taxon>
        <taxon>Streptophyta</taxon>
        <taxon>Embryophyta</taxon>
        <taxon>Tracheophyta</taxon>
        <taxon>Spermatophyta</taxon>
        <taxon>Magnoliopsida</taxon>
        <taxon>eudicotyledons</taxon>
        <taxon>Gunneridae</taxon>
        <taxon>Pentapetalae</taxon>
        <taxon>rosids</taxon>
        <taxon>malvids</taxon>
        <taxon>Brassicales</taxon>
        <taxon>Brassicaceae</taxon>
        <taxon>Camelineae</taxon>
        <taxon>Arabidopsis</taxon>
    </lineage>
</organism>
<accession>D7KSE7</accession>
<gene>
    <name evidence="2" type="ORF">ARALYDRAFT_894146</name>
</gene>
<dbReference type="Gramene" id="scaffold_201220.1">
    <property type="protein sequence ID" value="scaffold_201220.1"/>
    <property type="gene ID" value="scaffold_201220.1"/>
</dbReference>
<protein>
    <recommendedName>
        <fullName evidence="4">Transposase</fullName>
    </recommendedName>
</protein>
<dbReference type="InterPro" id="IPR004252">
    <property type="entry name" value="Probable_transposase_24"/>
</dbReference>
<feature type="region of interest" description="Disordered" evidence="1">
    <location>
        <begin position="137"/>
        <end position="168"/>
    </location>
</feature>
<evidence type="ECO:0008006" key="4">
    <source>
        <dbReference type="Google" id="ProtNLM"/>
    </source>
</evidence>
<proteinExistence type="predicted"/>
<keyword evidence="3" id="KW-1185">Reference proteome</keyword>
<dbReference type="HOGENOM" id="CLU_1317020_0_0_1"/>
<evidence type="ECO:0000313" key="2">
    <source>
        <dbReference type="EMBL" id="EFH64692.1"/>
    </source>
</evidence>
<dbReference type="Pfam" id="PF03004">
    <property type="entry name" value="Transposase_24"/>
    <property type="match status" value="1"/>
</dbReference>
<name>D7KSE7_ARALL</name>
<reference evidence="3" key="1">
    <citation type="journal article" date="2011" name="Nat. Genet.">
        <title>The Arabidopsis lyrata genome sequence and the basis of rapid genome size change.</title>
        <authorList>
            <person name="Hu T.T."/>
            <person name="Pattyn P."/>
            <person name="Bakker E.G."/>
            <person name="Cao J."/>
            <person name="Cheng J.-F."/>
            <person name="Clark R.M."/>
            <person name="Fahlgren N."/>
            <person name="Fawcett J.A."/>
            <person name="Grimwood J."/>
            <person name="Gundlach H."/>
            <person name="Haberer G."/>
            <person name="Hollister J.D."/>
            <person name="Ossowski S."/>
            <person name="Ottilar R.P."/>
            <person name="Salamov A.A."/>
            <person name="Schneeberger K."/>
            <person name="Spannagl M."/>
            <person name="Wang X."/>
            <person name="Yang L."/>
            <person name="Nasrallah M.E."/>
            <person name="Bergelson J."/>
            <person name="Carrington J.C."/>
            <person name="Gaut B.S."/>
            <person name="Schmutz J."/>
            <person name="Mayer K.F.X."/>
            <person name="Van de Peer Y."/>
            <person name="Grigoriev I.V."/>
            <person name="Nordborg M."/>
            <person name="Weigel D."/>
            <person name="Guo Y.-L."/>
        </authorList>
    </citation>
    <scope>NUCLEOTIDE SEQUENCE [LARGE SCALE GENOMIC DNA]</scope>
    <source>
        <strain evidence="3">cv. MN47</strain>
    </source>
</reference>
<dbReference type="Proteomes" id="UP000008694">
    <property type="component" value="Unassembled WGS sequence"/>
</dbReference>
<feature type="compositionally biased region" description="Polar residues" evidence="1">
    <location>
        <begin position="153"/>
        <end position="168"/>
    </location>
</feature>
<evidence type="ECO:0000256" key="1">
    <source>
        <dbReference type="SAM" id="MobiDB-lite"/>
    </source>
</evidence>